<comment type="subcellular location">
    <subcellularLocation>
        <location evidence="17">Cytoplasm</location>
    </subcellularLocation>
</comment>
<comment type="function">
    <text evidence="16 17">Catalyzes the last two sequential reactions in the de novo biosynthetic pathway for UDP-N-acetylglucosamine (UDP-GlcNAc). The C-terminal domain catalyzes the transfer of acetyl group from acetyl coenzyme A to glucosamine-1-phosphate (GlcN-1-P) to produce N-acetylglucosamine-1-phosphate (GlcNAc-1-P), which is converted into UDP-GlcNAc by the transfer of uridine 5-monophosphate (from uridine 5-triphosphate), a reaction catalyzed by the N-terminal domain.</text>
</comment>
<feature type="binding site" evidence="17">
    <location>
        <position position="165"/>
    </location>
    <ligand>
        <name>UDP-N-acetyl-alpha-D-glucosamine</name>
        <dbReference type="ChEBI" id="CHEBI:57705"/>
    </ligand>
</feature>
<dbReference type="PANTHER" id="PTHR43584:SF3">
    <property type="entry name" value="BIFUNCTIONAL PROTEIN GLMU"/>
    <property type="match status" value="1"/>
</dbReference>
<feature type="region of interest" description="N-acetyltransferase" evidence="17">
    <location>
        <begin position="278"/>
        <end position="548"/>
    </location>
</feature>
<gene>
    <name evidence="17 20" type="primary">glmU</name>
    <name evidence="20" type="ORF">EUA98_13815</name>
</gene>
<comment type="pathway">
    <text evidence="17">Nucleotide-sugar biosynthesis; UDP-N-acetyl-alpha-D-glucosamine biosynthesis; UDP-N-acetyl-alpha-D-glucosamine from N-acetyl-alpha-D-glucosamine 1-phosphate: step 1/1.</text>
</comment>
<dbReference type="InterPro" id="IPR005882">
    <property type="entry name" value="Bifunctional_GlmU"/>
</dbReference>
<keyword evidence="5 17" id="KW-0548">Nucleotidyltransferase</keyword>
<evidence type="ECO:0000313" key="20">
    <source>
        <dbReference type="EMBL" id="RYV50367.1"/>
    </source>
</evidence>
<comment type="cofactor">
    <cofactor evidence="17">
        <name>Mg(2+)</name>
        <dbReference type="ChEBI" id="CHEBI:18420"/>
    </cofactor>
    <text evidence="17">Binds 1 Mg(2+) ion per subunit.</text>
</comment>
<dbReference type="CDD" id="cd02540">
    <property type="entry name" value="GT2_GlmU_N_bac"/>
    <property type="match status" value="1"/>
</dbReference>
<feature type="region of interest" description="Disordered" evidence="18">
    <location>
        <begin position="493"/>
        <end position="548"/>
    </location>
</feature>
<dbReference type="GO" id="GO:0008360">
    <property type="term" value="P:regulation of cell shape"/>
    <property type="evidence" value="ECO:0007669"/>
    <property type="project" value="UniProtKB-KW"/>
</dbReference>
<comment type="similarity">
    <text evidence="1 17">In the C-terminal section; belongs to the transferase hexapeptide repeat family.</text>
</comment>
<dbReference type="GO" id="GO:0009252">
    <property type="term" value="P:peptidoglycan biosynthetic process"/>
    <property type="evidence" value="ECO:0007669"/>
    <property type="project" value="UniProtKB-UniRule"/>
</dbReference>
<dbReference type="GO" id="GO:0000287">
    <property type="term" value="F:magnesium ion binding"/>
    <property type="evidence" value="ECO:0007669"/>
    <property type="project" value="UniProtKB-UniRule"/>
</dbReference>
<feature type="region of interest" description="Linker" evidence="17">
    <location>
        <begin position="257"/>
        <end position="277"/>
    </location>
</feature>
<feature type="binding site" evidence="17">
    <location>
        <position position="196"/>
    </location>
    <ligand>
        <name>UDP-N-acetyl-alpha-D-glucosamine</name>
        <dbReference type="ChEBI" id="CHEBI:57705"/>
    </ligand>
</feature>
<feature type="binding site" evidence="17">
    <location>
        <begin position="12"/>
        <end position="15"/>
    </location>
    <ligand>
        <name>UDP-N-acetyl-alpha-D-glucosamine</name>
        <dbReference type="ChEBI" id="CHEBI:57705"/>
    </ligand>
</feature>
<evidence type="ECO:0000259" key="19">
    <source>
        <dbReference type="Pfam" id="PF12804"/>
    </source>
</evidence>
<dbReference type="InterPro" id="IPR038009">
    <property type="entry name" value="GlmU_C_LbH"/>
</dbReference>
<dbReference type="InterPro" id="IPR050065">
    <property type="entry name" value="GlmU-like"/>
</dbReference>
<sequence length="548" mass="56457">MTALCPAAVIVLAAGEGTRMRSAVPKVLHTLAGRSMLGHALAAARELEPKRVVVVVRHGRDLVAEHVRGLDPDALIADQDDIPGTGRAVQCGLSILDAAAHADLARLETPAEPTDAVVDGAVVVIAGDVPLLDGATLAELLAAHTADGNAITVLTTEVVDPTGYGRIVREPGTGDVVAIVEQKDATDAQRAITEINTSVYVFDAAALRSALGRLGRDNAQGEVYLTDVLAITHADGGAVRAVRTDDPLQVEGVNDRTQLATLRAELNRRILDDWMLAGVTIVDPATTWIDVDVELAQDVTLLPGTQLFGTTRVATGAVVGPDTTLTDVQIGARATVVRTHGSSAVIGAGALVGPFSYLRPGTVLGEKGKIGTFVETKNAVIGAGSKVPHLTYVGDATIGEQTNIGASSVFVNYDGVSKHHTTIGSHARTGSDNMFVAPVVVGDGAYTGAGSVIRRNVPPGALAVNSGAQRNIEGWVLRSRSGTPAAEAAAKALAERGGDDSLSPQARAERARAGEAAQATPPTPPPTLPQPVVRPPQTAPAATEKDLQ</sequence>
<feature type="binding site" evidence="17">
    <location>
        <position position="406"/>
    </location>
    <ligand>
        <name>acetyl-CoA</name>
        <dbReference type="ChEBI" id="CHEBI:57288"/>
    </ligand>
</feature>
<dbReference type="GO" id="GO:0016020">
    <property type="term" value="C:membrane"/>
    <property type="evidence" value="ECO:0007669"/>
    <property type="project" value="GOC"/>
</dbReference>
<dbReference type="GO" id="GO:0000902">
    <property type="term" value="P:cell morphogenesis"/>
    <property type="evidence" value="ECO:0007669"/>
    <property type="project" value="UniProtKB-UniRule"/>
</dbReference>
<evidence type="ECO:0000256" key="5">
    <source>
        <dbReference type="ARBA" id="ARBA00022695"/>
    </source>
</evidence>
<feature type="binding site" evidence="17">
    <location>
        <begin position="84"/>
        <end position="85"/>
    </location>
    <ligand>
        <name>UDP-N-acetyl-alpha-D-glucosamine</name>
        <dbReference type="ChEBI" id="CHEBI:57705"/>
    </ligand>
</feature>
<evidence type="ECO:0000256" key="17">
    <source>
        <dbReference type="HAMAP-Rule" id="MF_01631"/>
    </source>
</evidence>
<dbReference type="Gene3D" id="3.90.550.10">
    <property type="entry name" value="Spore Coat Polysaccharide Biosynthesis Protein SpsA, Chain A"/>
    <property type="match status" value="1"/>
</dbReference>
<dbReference type="Pfam" id="PF12804">
    <property type="entry name" value="NTP_transf_3"/>
    <property type="match status" value="1"/>
</dbReference>
<evidence type="ECO:0000256" key="14">
    <source>
        <dbReference type="ARBA" id="ARBA00048247"/>
    </source>
</evidence>
<feature type="binding site" evidence="17">
    <location>
        <position position="254"/>
    </location>
    <ligand>
        <name>UDP-N-acetyl-alpha-D-glucosamine</name>
        <dbReference type="ChEBI" id="CHEBI:57705"/>
    </ligand>
</feature>
<feature type="binding site" evidence="17">
    <location>
        <position position="181"/>
    </location>
    <ligand>
        <name>UDP-N-acetyl-alpha-D-glucosamine</name>
        <dbReference type="ChEBI" id="CHEBI:57705"/>
    </ligand>
</feature>
<comment type="catalytic activity">
    <reaction evidence="15 17">
        <text>N-acetyl-alpha-D-glucosamine 1-phosphate + UTP + H(+) = UDP-N-acetyl-alpha-D-glucosamine + diphosphate</text>
        <dbReference type="Rhea" id="RHEA:13509"/>
        <dbReference type="ChEBI" id="CHEBI:15378"/>
        <dbReference type="ChEBI" id="CHEBI:33019"/>
        <dbReference type="ChEBI" id="CHEBI:46398"/>
        <dbReference type="ChEBI" id="CHEBI:57705"/>
        <dbReference type="ChEBI" id="CHEBI:57776"/>
        <dbReference type="EC" id="2.7.7.23"/>
    </reaction>
</comment>
<accession>A0A4Q5N1E8</accession>
<keyword evidence="11 17" id="KW-0511">Multifunctional enzyme</keyword>
<dbReference type="EC" id="2.3.1.157" evidence="17"/>
<evidence type="ECO:0000256" key="8">
    <source>
        <dbReference type="ARBA" id="ARBA00022842"/>
    </source>
</evidence>
<dbReference type="InterPro" id="IPR011004">
    <property type="entry name" value="Trimer_LpxA-like_sf"/>
</dbReference>
<dbReference type="CDD" id="cd03353">
    <property type="entry name" value="LbH_GlmU_C"/>
    <property type="match status" value="1"/>
</dbReference>
<proteinExistence type="inferred from homology"/>
<dbReference type="EC" id="2.7.7.23" evidence="17"/>
<evidence type="ECO:0000256" key="6">
    <source>
        <dbReference type="ARBA" id="ARBA00022723"/>
    </source>
</evidence>
<feature type="binding site" evidence="17">
    <location>
        <position position="26"/>
    </location>
    <ligand>
        <name>UDP-N-acetyl-alpha-D-glucosamine</name>
        <dbReference type="ChEBI" id="CHEBI:57705"/>
    </ligand>
</feature>
<evidence type="ECO:0000256" key="3">
    <source>
        <dbReference type="ARBA" id="ARBA00022490"/>
    </source>
</evidence>
<feature type="binding site" evidence="17">
    <location>
        <position position="254"/>
    </location>
    <ligand>
        <name>Mg(2+)</name>
        <dbReference type="ChEBI" id="CHEBI:18420"/>
    </ligand>
</feature>
<feature type="binding site" evidence="17">
    <location>
        <position position="449"/>
    </location>
    <ligand>
        <name>acetyl-CoA</name>
        <dbReference type="ChEBI" id="CHEBI:57288"/>
    </ligand>
</feature>
<feature type="binding site" evidence="17">
    <location>
        <position position="359"/>
    </location>
    <ligand>
        <name>UDP-N-acetyl-alpha-D-glucosamine</name>
        <dbReference type="ChEBI" id="CHEBI:57705"/>
    </ligand>
</feature>
<name>A0A4Q5N1E8_9MICO</name>
<dbReference type="NCBIfam" id="NF010932">
    <property type="entry name" value="PRK14352.1"/>
    <property type="match status" value="1"/>
</dbReference>
<dbReference type="GO" id="GO:0071555">
    <property type="term" value="P:cell wall organization"/>
    <property type="evidence" value="ECO:0007669"/>
    <property type="project" value="UniProtKB-KW"/>
</dbReference>
<feature type="binding site" evidence="17">
    <location>
        <begin position="412"/>
        <end position="413"/>
    </location>
    <ligand>
        <name>acetyl-CoA</name>
        <dbReference type="ChEBI" id="CHEBI:57288"/>
    </ligand>
</feature>
<comment type="subunit">
    <text evidence="17">Homotrimer.</text>
</comment>
<keyword evidence="4 17" id="KW-0808">Transferase</keyword>
<feature type="binding site" evidence="17">
    <location>
        <position position="403"/>
    </location>
    <ligand>
        <name>UDP-N-acetyl-alpha-D-glucosamine</name>
        <dbReference type="ChEBI" id="CHEBI:57705"/>
    </ligand>
</feature>
<dbReference type="PANTHER" id="PTHR43584">
    <property type="entry name" value="NUCLEOTIDYL TRANSFERASE"/>
    <property type="match status" value="1"/>
</dbReference>
<dbReference type="EMBL" id="SDWW01000035">
    <property type="protein sequence ID" value="RYV50367.1"/>
    <property type="molecule type" value="Genomic_DNA"/>
</dbReference>
<evidence type="ECO:0000256" key="18">
    <source>
        <dbReference type="SAM" id="MobiDB-lite"/>
    </source>
</evidence>
<evidence type="ECO:0000256" key="16">
    <source>
        <dbReference type="ARBA" id="ARBA00049628"/>
    </source>
</evidence>
<dbReference type="InterPro" id="IPR029044">
    <property type="entry name" value="Nucleotide-diphossugar_trans"/>
</dbReference>
<feature type="binding site" evidence="17">
    <location>
        <position position="431"/>
    </location>
    <ligand>
        <name>acetyl-CoA</name>
        <dbReference type="ChEBI" id="CHEBI:57288"/>
    </ligand>
</feature>
<feature type="compositionally biased region" description="Pro residues" evidence="18">
    <location>
        <begin position="521"/>
        <end position="538"/>
    </location>
</feature>
<dbReference type="GO" id="GO:0005737">
    <property type="term" value="C:cytoplasm"/>
    <property type="evidence" value="ECO:0007669"/>
    <property type="project" value="UniProtKB-SubCell"/>
</dbReference>
<comment type="pathway">
    <text evidence="17">Bacterial outer membrane biogenesis; LPS lipid A biosynthesis.</text>
</comment>
<keyword evidence="3 17" id="KW-0963">Cytoplasm</keyword>
<dbReference type="AlphaFoldDB" id="A0A4Q5N1E8"/>
<keyword evidence="6 17" id="KW-0479">Metal-binding</keyword>
<comment type="caution">
    <text evidence="17">Lacks conserved residue(s) required for the propagation of feature annotation.</text>
</comment>
<keyword evidence="13 17" id="KW-0961">Cell wall biogenesis/degradation</keyword>
<keyword evidence="21" id="KW-1185">Reference proteome</keyword>
<dbReference type="NCBIfam" id="TIGR01173">
    <property type="entry name" value="glmU"/>
    <property type="match status" value="1"/>
</dbReference>
<dbReference type="Gene3D" id="2.160.10.10">
    <property type="entry name" value="Hexapeptide repeat proteins"/>
    <property type="match status" value="1"/>
</dbReference>
<dbReference type="UniPathway" id="UPA00113">
    <property type="reaction ID" value="UER00532"/>
</dbReference>
<evidence type="ECO:0000256" key="12">
    <source>
        <dbReference type="ARBA" id="ARBA00023315"/>
    </source>
</evidence>
<evidence type="ECO:0000256" key="1">
    <source>
        <dbReference type="ARBA" id="ARBA00007707"/>
    </source>
</evidence>
<feature type="binding site" evidence="17">
    <location>
        <position position="128"/>
    </location>
    <ligand>
        <name>Mg(2+)</name>
        <dbReference type="ChEBI" id="CHEBI:18420"/>
    </ligand>
</feature>
<evidence type="ECO:0000256" key="10">
    <source>
        <dbReference type="ARBA" id="ARBA00022984"/>
    </source>
</evidence>
<evidence type="ECO:0000256" key="2">
    <source>
        <dbReference type="ARBA" id="ARBA00007947"/>
    </source>
</evidence>
<dbReference type="GO" id="GO:0006048">
    <property type="term" value="P:UDP-N-acetylglucosamine biosynthetic process"/>
    <property type="evidence" value="ECO:0007669"/>
    <property type="project" value="UniProtKB-UniPathway"/>
</dbReference>
<comment type="pathway">
    <text evidence="17">Nucleotide-sugar biosynthesis; UDP-N-acetyl-alpha-D-glucosamine biosynthesis; N-acetyl-alpha-D-glucosamine 1-phosphate from alpha-D-glucosamine 6-phosphate (route II): step 2/2.</text>
</comment>
<evidence type="ECO:0000256" key="7">
    <source>
        <dbReference type="ARBA" id="ARBA00022737"/>
    </source>
</evidence>
<dbReference type="GO" id="GO:0003977">
    <property type="term" value="F:UDP-N-acetylglucosamine diphosphorylase activity"/>
    <property type="evidence" value="ECO:0007669"/>
    <property type="project" value="UniProtKB-UniRule"/>
</dbReference>
<dbReference type="OrthoDB" id="9775031at2"/>
<keyword evidence="7 17" id="KW-0677">Repeat</keyword>
<dbReference type="GO" id="GO:0019134">
    <property type="term" value="F:glucosamine-1-phosphate N-acetyltransferase activity"/>
    <property type="evidence" value="ECO:0007669"/>
    <property type="project" value="UniProtKB-UniRule"/>
</dbReference>
<comment type="similarity">
    <text evidence="2 17">In the N-terminal section; belongs to the N-acetylglucosamine-1-phosphate uridyltransferase family.</text>
</comment>
<dbReference type="HAMAP" id="MF_01631">
    <property type="entry name" value="GlmU"/>
    <property type="match status" value="1"/>
</dbReference>
<dbReference type="SUPFAM" id="SSF51161">
    <property type="entry name" value="Trimeric LpxA-like enzymes"/>
    <property type="match status" value="1"/>
</dbReference>
<comment type="catalytic activity">
    <reaction evidence="14 17">
        <text>alpha-D-glucosamine 1-phosphate + acetyl-CoA = N-acetyl-alpha-D-glucosamine 1-phosphate + CoA + H(+)</text>
        <dbReference type="Rhea" id="RHEA:13725"/>
        <dbReference type="ChEBI" id="CHEBI:15378"/>
        <dbReference type="ChEBI" id="CHEBI:57287"/>
        <dbReference type="ChEBI" id="CHEBI:57288"/>
        <dbReference type="ChEBI" id="CHEBI:57776"/>
        <dbReference type="ChEBI" id="CHEBI:58516"/>
        <dbReference type="EC" id="2.3.1.157"/>
    </reaction>
</comment>
<dbReference type="InterPro" id="IPR025877">
    <property type="entry name" value="MobA-like_NTP_Trfase"/>
</dbReference>
<reference evidence="20 21" key="1">
    <citation type="submission" date="2019-01" db="EMBL/GenBank/DDBJ databases">
        <title>Novel species of Cellulomonas.</title>
        <authorList>
            <person name="Liu Q."/>
            <person name="Xin Y.-H."/>
        </authorList>
    </citation>
    <scope>NUCLEOTIDE SEQUENCE [LARGE SCALE GENOMIC DNA]</scope>
    <source>
        <strain evidence="20 21">HLT2-17</strain>
    </source>
</reference>
<evidence type="ECO:0000256" key="4">
    <source>
        <dbReference type="ARBA" id="ARBA00022679"/>
    </source>
</evidence>
<keyword evidence="10 17" id="KW-0573">Peptidoglycan synthesis</keyword>
<feature type="binding site" evidence="17">
    <location>
        <position position="377"/>
    </location>
    <ligand>
        <name>UDP-N-acetyl-alpha-D-glucosamine</name>
        <dbReference type="ChEBI" id="CHEBI:57705"/>
    </ligand>
</feature>
<feature type="domain" description="MobA-like NTP transferase" evidence="19">
    <location>
        <begin position="9"/>
        <end position="157"/>
    </location>
</feature>
<dbReference type="Proteomes" id="UP000293764">
    <property type="component" value="Unassembled WGS sequence"/>
</dbReference>
<feature type="region of interest" description="Pyrophosphorylase" evidence="17">
    <location>
        <begin position="1"/>
        <end position="256"/>
    </location>
</feature>
<keyword evidence="9 17" id="KW-0133">Cell shape</keyword>
<dbReference type="GO" id="GO:0009245">
    <property type="term" value="P:lipid A biosynthetic process"/>
    <property type="evidence" value="ECO:0007669"/>
    <property type="project" value="UniProtKB-UniRule"/>
</dbReference>
<comment type="caution">
    <text evidence="20">The sequence shown here is derived from an EMBL/GenBank/DDBJ whole genome shotgun (WGS) entry which is preliminary data.</text>
</comment>
<feature type="binding site" evidence="17">
    <location>
        <position position="79"/>
    </location>
    <ligand>
        <name>UDP-N-acetyl-alpha-D-glucosamine</name>
        <dbReference type="ChEBI" id="CHEBI:57705"/>
    </ligand>
</feature>
<keyword evidence="12 17" id="KW-0012">Acyltransferase</keyword>
<evidence type="ECO:0000256" key="9">
    <source>
        <dbReference type="ARBA" id="ARBA00022960"/>
    </source>
</evidence>
<organism evidence="20 21">
    <name type="scientific">Pengzhenrongella frigida</name>
    <dbReference type="NCBI Taxonomy" id="1259133"/>
    <lineage>
        <taxon>Bacteria</taxon>
        <taxon>Bacillati</taxon>
        <taxon>Actinomycetota</taxon>
        <taxon>Actinomycetes</taxon>
        <taxon>Micrococcales</taxon>
        <taxon>Pengzhenrongella</taxon>
    </lineage>
</organism>
<evidence type="ECO:0000256" key="15">
    <source>
        <dbReference type="ARBA" id="ARBA00048493"/>
    </source>
</evidence>
<evidence type="ECO:0000256" key="13">
    <source>
        <dbReference type="ARBA" id="ARBA00023316"/>
    </source>
</evidence>
<evidence type="ECO:0000313" key="21">
    <source>
        <dbReference type="Proteomes" id="UP000293764"/>
    </source>
</evidence>
<feature type="binding site" evidence="17">
    <location>
        <position position="392"/>
    </location>
    <ligand>
        <name>UDP-N-acetyl-alpha-D-glucosamine</name>
        <dbReference type="ChEBI" id="CHEBI:57705"/>
    </ligand>
</feature>
<dbReference type="SUPFAM" id="SSF53448">
    <property type="entry name" value="Nucleotide-diphospho-sugar transferases"/>
    <property type="match status" value="1"/>
</dbReference>
<keyword evidence="8 17" id="KW-0460">Magnesium</keyword>
<evidence type="ECO:0000256" key="11">
    <source>
        <dbReference type="ARBA" id="ARBA00023268"/>
    </source>
</evidence>
<feature type="active site" description="Proton acceptor" evidence="17">
    <location>
        <position position="389"/>
    </location>
</feature>
<dbReference type="UniPathway" id="UPA00973"/>
<protein>
    <recommendedName>
        <fullName evidence="17">Bifunctional protein GlmU</fullName>
    </recommendedName>
    <domain>
        <recommendedName>
            <fullName evidence="17">UDP-N-acetylglucosamine pyrophosphorylase</fullName>
            <ecNumber evidence="17">2.7.7.23</ecNumber>
        </recommendedName>
        <alternativeName>
            <fullName evidence="17">N-acetylglucosamine-1-phosphate uridyltransferase</fullName>
        </alternativeName>
    </domain>
    <domain>
        <recommendedName>
            <fullName evidence="17">Glucosamine-1-phosphate N-acetyltransferase</fullName>
            <ecNumber evidence="17">2.3.1.157</ecNumber>
        </recommendedName>
    </domain>
</protein>